<accession>F6D0P8</accession>
<dbReference type="CDD" id="cd08946">
    <property type="entry name" value="SDR_e"/>
    <property type="match status" value="1"/>
</dbReference>
<sequence>MKRVLLTGAAGTLGKAMRRALSGWADELVLSDRVDISDLQVGESFQQCDLADFDAVKRLVEGCDGIVHLGGQSIEGSFDSILNGNLKGTYHIYEAARQHKVKRIFFASSNHVVGFHSRETHLDADSPMRPDSLYGVSKGFGELLARYYFDKFGVESALVRIGSCLPKPVDRRMLSTWLSEEDMADLIKRVFSVNRLACTVVYGASNNPWSWWDNRKANFLGWQPKDSSAEFETEVLANDPLLNTDHPVLLYQGGFFATAGHFEDDD</sequence>
<organism evidence="5 6">
    <name type="scientific">Marinomonas posidonica (strain CECT 7376 / NCIMB 14433 / IVIA-Po-181)</name>
    <dbReference type="NCBI Taxonomy" id="491952"/>
    <lineage>
        <taxon>Bacteria</taxon>
        <taxon>Pseudomonadati</taxon>
        <taxon>Pseudomonadota</taxon>
        <taxon>Gammaproteobacteria</taxon>
        <taxon>Oceanospirillales</taxon>
        <taxon>Oceanospirillaceae</taxon>
        <taxon>Marinomonas</taxon>
    </lineage>
</organism>
<gene>
    <name evidence="5" type="ordered locus">Mar181_2901</name>
</gene>
<evidence type="ECO:0000259" key="4">
    <source>
        <dbReference type="Pfam" id="PF01370"/>
    </source>
</evidence>
<dbReference type="KEGG" id="mpc:Mar181_2901"/>
<keyword evidence="3" id="KW-0520">NAD</keyword>
<proteinExistence type="inferred from homology"/>
<dbReference type="GO" id="GO:0016491">
    <property type="term" value="F:oxidoreductase activity"/>
    <property type="evidence" value="ECO:0007669"/>
    <property type="project" value="UniProtKB-KW"/>
</dbReference>
<reference evidence="5 6" key="1">
    <citation type="journal article" date="2012" name="Stand. Genomic Sci.">
        <title>Complete genome sequence of Marinomonas posidonica type strain (IVIA-Po-181(T)).</title>
        <authorList>
            <person name="Lucas-Elio P."/>
            <person name="Goodwin L."/>
            <person name="Woyke T."/>
            <person name="Pitluck S."/>
            <person name="Nolan M."/>
            <person name="Kyrpides N.C."/>
            <person name="Detter J.C."/>
            <person name="Copeland A."/>
            <person name="Lu M."/>
            <person name="Bruce D."/>
            <person name="Detter C."/>
            <person name="Tapia R."/>
            <person name="Han S."/>
            <person name="Land M.L."/>
            <person name="Ivanova N."/>
            <person name="Mikhailova N."/>
            <person name="Johnston A.W."/>
            <person name="Sanchez-Amat A."/>
        </authorList>
    </citation>
    <scope>NUCLEOTIDE SEQUENCE [LARGE SCALE GENOMIC DNA]</scope>
    <source>
        <strain evidence="6">CECT 7376 / NCIMB 14433 / IVIA-Po-181</strain>
    </source>
</reference>
<dbReference type="PANTHER" id="PTHR43103:SF5">
    <property type="entry name" value="4-EPIMERASE, PUTATIVE (AFU_ORTHOLOGUE AFUA_7G00360)-RELATED"/>
    <property type="match status" value="1"/>
</dbReference>
<dbReference type="SUPFAM" id="SSF51735">
    <property type="entry name" value="NAD(P)-binding Rossmann-fold domains"/>
    <property type="match status" value="1"/>
</dbReference>
<dbReference type="PANTHER" id="PTHR43103">
    <property type="entry name" value="NUCLEOSIDE-DIPHOSPHATE-SUGAR EPIMERASE"/>
    <property type="match status" value="1"/>
</dbReference>
<dbReference type="InterPro" id="IPR036291">
    <property type="entry name" value="NAD(P)-bd_dom_sf"/>
</dbReference>
<evidence type="ECO:0000313" key="6">
    <source>
        <dbReference type="Proteomes" id="UP000009230"/>
    </source>
</evidence>
<protein>
    <submittedName>
        <fullName evidence="5">NAD-dependent epimerase/dehydratase</fullName>
    </submittedName>
</protein>
<evidence type="ECO:0000256" key="2">
    <source>
        <dbReference type="ARBA" id="ARBA00023002"/>
    </source>
</evidence>
<dbReference type="OrthoDB" id="8770295at2"/>
<evidence type="ECO:0000313" key="5">
    <source>
        <dbReference type="EMBL" id="AEF55930.1"/>
    </source>
</evidence>
<dbReference type="EMBL" id="CP002771">
    <property type="protein sequence ID" value="AEF55930.1"/>
    <property type="molecule type" value="Genomic_DNA"/>
</dbReference>
<dbReference type="Proteomes" id="UP000009230">
    <property type="component" value="Chromosome"/>
</dbReference>
<feature type="domain" description="NAD-dependent epimerase/dehydratase" evidence="4">
    <location>
        <begin position="4"/>
        <end position="162"/>
    </location>
</feature>
<dbReference type="STRING" id="491952.Mar181_2901"/>
<evidence type="ECO:0000256" key="3">
    <source>
        <dbReference type="ARBA" id="ARBA00023027"/>
    </source>
</evidence>
<keyword evidence="6" id="KW-1185">Reference proteome</keyword>
<dbReference type="InterPro" id="IPR001509">
    <property type="entry name" value="Epimerase_deHydtase"/>
</dbReference>
<evidence type="ECO:0000256" key="1">
    <source>
        <dbReference type="ARBA" id="ARBA00007637"/>
    </source>
</evidence>
<dbReference type="AlphaFoldDB" id="F6D0P8"/>
<dbReference type="Pfam" id="PF01370">
    <property type="entry name" value="Epimerase"/>
    <property type="match status" value="1"/>
</dbReference>
<comment type="similarity">
    <text evidence="1">Belongs to the NAD(P)-dependent epimerase/dehydratase family.</text>
</comment>
<dbReference type="eggNOG" id="COG0451">
    <property type="taxonomic scope" value="Bacteria"/>
</dbReference>
<dbReference type="RefSeq" id="WP_013797401.1">
    <property type="nucleotide sequence ID" value="NC_015559.1"/>
</dbReference>
<dbReference type="HOGENOM" id="CLU_079334_0_0_6"/>
<dbReference type="Gene3D" id="3.40.50.720">
    <property type="entry name" value="NAD(P)-binding Rossmann-like Domain"/>
    <property type="match status" value="1"/>
</dbReference>
<keyword evidence="2" id="KW-0560">Oxidoreductase</keyword>
<name>F6D0P8_MARPP</name>